<reference evidence="1 2" key="1">
    <citation type="submission" date="2019-03" db="EMBL/GenBank/DDBJ databases">
        <authorList>
            <person name="Connerton I.F."/>
            <person name="El-Shibiny A."/>
            <person name="Hooton S."/>
            <person name="Mohamed A."/>
            <person name="Taha O."/>
            <person name="E-Sherif H.M."/>
            <person name="Connerton P.L."/>
        </authorList>
    </citation>
    <scope>NUCLEOTIDE SEQUENCE [LARGE SCALE GENOMIC DNA]</scope>
</reference>
<accession>A0A4D6DXY6</accession>
<proteinExistence type="predicted"/>
<sequence>MTLDDKDLMDKLHHYVREWFLNWDESFQEFGQLVLDTPLEDLKIHAYVINMNLAQIMRMFCTEFKEGERDSDDIADLGLVMGWLLKL</sequence>
<evidence type="ECO:0000313" key="1">
    <source>
        <dbReference type="EMBL" id="QBZ70569.1"/>
    </source>
</evidence>
<evidence type="ECO:0000313" key="2">
    <source>
        <dbReference type="Proteomes" id="UP000297083"/>
    </source>
</evidence>
<protein>
    <submittedName>
        <fullName evidence="1">Uncharacterized protein</fullName>
    </submittedName>
</protein>
<dbReference type="GeneID" id="55013267"/>
<keyword evidence="2" id="KW-1185">Reference proteome</keyword>
<dbReference type="KEGG" id="vg:55013267"/>
<dbReference type="Proteomes" id="UP000297083">
    <property type="component" value="Segment"/>
</dbReference>
<organism evidence="1 2">
    <name type="scientific">Salmonella phage ZCSE2</name>
    <dbReference type="NCBI Taxonomy" id="2562175"/>
    <lineage>
        <taxon>Viruses</taxon>
        <taxon>Duplodnaviria</taxon>
        <taxon>Heunggongvirae</taxon>
        <taxon>Uroviricota</taxon>
        <taxon>Caudoviricetes</taxon>
        <taxon>Loughboroughvirus</taxon>
        <taxon>Loughboroughvirus ZCSE2</taxon>
    </lineage>
</organism>
<name>A0A4D6DXY6_9CAUD</name>
<dbReference type="EMBL" id="MK673511">
    <property type="protein sequence ID" value="QBZ70569.1"/>
    <property type="molecule type" value="Genomic_DNA"/>
</dbReference>
<dbReference type="RefSeq" id="YP_009821781.1">
    <property type="nucleotide sequence ID" value="NC_048179.1"/>
</dbReference>